<accession>A0A4Y2VUF8</accession>
<reference evidence="2 3" key="1">
    <citation type="journal article" date="2019" name="Sci. Rep.">
        <title>Orb-weaving spider Araneus ventricosus genome elucidates the spidroin gene catalogue.</title>
        <authorList>
            <person name="Kono N."/>
            <person name="Nakamura H."/>
            <person name="Ohtoshi R."/>
            <person name="Moran D.A.P."/>
            <person name="Shinohara A."/>
            <person name="Yoshida Y."/>
            <person name="Fujiwara M."/>
            <person name="Mori M."/>
            <person name="Tomita M."/>
            <person name="Arakawa K."/>
        </authorList>
    </citation>
    <scope>NUCLEOTIDE SEQUENCE [LARGE SCALE GENOMIC DNA]</scope>
</reference>
<gene>
    <name evidence="2" type="ORF">AVEN_30395_1</name>
</gene>
<dbReference type="AlphaFoldDB" id="A0A4Y2VUF8"/>
<organism evidence="2 3">
    <name type="scientific">Araneus ventricosus</name>
    <name type="common">Orbweaver spider</name>
    <name type="synonym">Epeira ventricosa</name>
    <dbReference type="NCBI Taxonomy" id="182803"/>
    <lineage>
        <taxon>Eukaryota</taxon>
        <taxon>Metazoa</taxon>
        <taxon>Ecdysozoa</taxon>
        <taxon>Arthropoda</taxon>
        <taxon>Chelicerata</taxon>
        <taxon>Arachnida</taxon>
        <taxon>Araneae</taxon>
        <taxon>Araneomorphae</taxon>
        <taxon>Entelegynae</taxon>
        <taxon>Araneoidea</taxon>
        <taxon>Araneidae</taxon>
        <taxon>Araneus</taxon>
    </lineage>
</organism>
<feature type="region of interest" description="Disordered" evidence="1">
    <location>
        <begin position="1"/>
        <end position="28"/>
    </location>
</feature>
<evidence type="ECO:0000256" key="1">
    <source>
        <dbReference type="SAM" id="MobiDB-lite"/>
    </source>
</evidence>
<evidence type="ECO:0000313" key="2">
    <source>
        <dbReference type="EMBL" id="GBO28342.1"/>
    </source>
</evidence>
<dbReference type="EMBL" id="BGPR01051389">
    <property type="protein sequence ID" value="GBO28342.1"/>
    <property type="molecule type" value="Genomic_DNA"/>
</dbReference>
<keyword evidence="3" id="KW-1185">Reference proteome</keyword>
<protein>
    <submittedName>
        <fullName evidence="2">Uncharacterized protein</fullName>
    </submittedName>
</protein>
<evidence type="ECO:0000313" key="3">
    <source>
        <dbReference type="Proteomes" id="UP000499080"/>
    </source>
</evidence>
<comment type="caution">
    <text evidence="2">The sequence shown here is derived from an EMBL/GenBank/DDBJ whole genome shotgun (WGS) entry which is preliminary data.</text>
</comment>
<name>A0A4Y2VUF8_ARAVE</name>
<sequence>QRPYSSLDPKTAEYNPKIQHRKRNSHDTVPSLKTTVKKAALWENAEKRVQVEADISMILTTERMPGHRGVQRHS</sequence>
<proteinExistence type="predicted"/>
<dbReference type="Proteomes" id="UP000499080">
    <property type="component" value="Unassembled WGS sequence"/>
</dbReference>
<feature type="non-terminal residue" evidence="2">
    <location>
        <position position="1"/>
    </location>
</feature>